<gene>
    <name evidence="1" type="ORF">BLNAU_13530</name>
</gene>
<organism evidence="1 2">
    <name type="scientific">Blattamonas nauphoetae</name>
    <dbReference type="NCBI Taxonomy" id="2049346"/>
    <lineage>
        <taxon>Eukaryota</taxon>
        <taxon>Metamonada</taxon>
        <taxon>Preaxostyla</taxon>
        <taxon>Oxymonadida</taxon>
        <taxon>Blattamonas</taxon>
    </lineage>
</organism>
<accession>A0ABQ9XGC5</accession>
<comment type="caution">
    <text evidence="1">The sequence shown here is derived from an EMBL/GenBank/DDBJ whole genome shotgun (WGS) entry which is preliminary data.</text>
</comment>
<reference evidence="1 2" key="1">
    <citation type="journal article" date="2022" name="bioRxiv">
        <title>Genomics of Preaxostyla Flagellates Illuminates Evolutionary Transitions and the Path Towards Mitochondrial Loss.</title>
        <authorList>
            <person name="Novak L.V.F."/>
            <person name="Treitli S.C."/>
            <person name="Pyrih J."/>
            <person name="Halakuc P."/>
            <person name="Pipaliya S.V."/>
            <person name="Vacek V."/>
            <person name="Brzon O."/>
            <person name="Soukal P."/>
            <person name="Eme L."/>
            <person name="Dacks J.B."/>
            <person name="Karnkowska A."/>
            <person name="Elias M."/>
            <person name="Hampl V."/>
        </authorList>
    </citation>
    <scope>NUCLEOTIDE SEQUENCE [LARGE SCALE GENOMIC DNA]</scope>
    <source>
        <strain evidence="1">NAU3</strain>
        <tissue evidence="1">Gut</tissue>
    </source>
</reference>
<dbReference type="Proteomes" id="UP001281761">
    <property type="component" value="Unassembled WGS sequence"/>
</dbReference>
<protein>
    <submittedName>
        <fullName evidence="1">Uncharacterized protein</fullName>
    </submittedName>
</protein>
<name>A0ABQ9XGC5_9EUKA</name>
<proteinExistence type="predicted"/>
<sequence>MTHWLCDHVILASEYSPDQHFVFATSLSFVASAFPKTPIDVAAYTVVVEDGIVRMSILDGDAHWLLWTSCQVSELTIDSSDAKNEVQPVRGRI</sequence>
<evidence type="ECO:0000313" key="2">
    <source>
        <dbReference type="Proteomes" id="UP001281761"/>
    </source>
</evidence>
<dbReference type="EMBL" id="JARBJD010000117">
    <property type="protein sequence ID" value="KAK2951508.1"/>
    <property type="molecule type" value="Genomic_DNA"/>
</dbReference>
<keyword evidence="2" id="KW-1185">Reference proteome</keyword>
<evidence type="ECO:0000313" key="1">
    <source>
        <dbReference type="EMBL" id="KAK2951508.1"/>
    </source>
</evidence>